<evidence type="ECO:0000259" key="1">
    <source>
        <dbReference type="PROSITE" id="PS50097"/>
    </source>
</evidence>
<feature type="non-terminal residue" evidence="2">
    <location>
        <position position="1"/>
    </location>
</feature>
<reference evidence="2" key="1">
    <citation type="submission" date="2023-10" db="EMBL/GenBank/DDBJ databases">
        <title>Genome assembly of Pristionchus species.</title>
        <authorList>
            <person name="Yoshida K."/>
            <person name="Sommer R.J."/>
        </authorList>
    </citation>
    <scope>NUCLEOTIDE SEQUENCE</scope>
    <source>
        <strain evidence="2">RS0144</strain>
    </source>
</reference>
<evidence type="ECO:0000313" key="3">
    <source>
        <dbReference type="Proteomes" id="UP001432027"/>
    </source>
</evidence>
<keyword evidence="3" id="KW-1185">Reference proteome</keyword>
<dbReference type="Gene3D" id="3.30.710.10">
    <property type="entry name" value="Potassium Channel Kv1.1, Chain A"/>
    <property type="match status" value="1"/>
</dbReference>
<dbReference type="PANTHER" id="PTHR47022:SF1">
    <property type="entry name" value="BTB AND MATH DOMAIN-CONTAINING PROTEIN 36-RELATED"/>
    <property type="match status" value="1"/>
</dbReference>
<dbReference type="InterPro" id="IPR002083">
    <property type="entry name" value="MATH/TRAF_dom"/>
</dbReference>
<name>A0AAV5SVL8_9BILA</name>
<evidence type="ECO:0000313" key="2">
    <source>
        <dbReference type="EMBL" id="GMS86108.1"/>
    </source>
</evidence>
<dbReference type="SUPFAM" id="SSF54695">
    <property type="entry name" value="POZ domain"/>
    <property type="match status" value="1"/>
</dbReference>
<dbReference type="CDD" id="cd00121">
    <property type="entry name" value="MATH"/>
    <property type="match status" value="1"/>
</dbReference>
<organism evidence="2 3">
    <name type="scientific">Pristionchus entomophagus</name>
    <dbReference type="NCBI Taxonomy" id="358040"/>
    <lineage>
        <taxon>Eukaryota</taxon>
        <taxon>Metazoa</taxon>
        <taxon>Ecdysozoa</taxon>
        <taxon>Nematoda</taxon>
        <taxon>Chromadorea</taxon>
        <taxon>Rhabditida</taxon>
        <taxon>Rhabditina</taxon>
        <taxon>Diplogasteromorpha</taxon>
        <taxon>Diplogasteroidea</taxon>
        <taxon>Neodiplogasteridae</taxon>
        <taxon>Pristionchus</taxon>
    </lineage>
</organism>
<dbReference type="Pfam" id="PF00651">
    <property type="entry name" value="BTB"/>
    <property type="match status" value="1"/>
</dbReference>
<dbReference type="InterPro" id="IPR000210">
    <property type="entry name" value="BTB/POZ_dom"/>
</dbReference>
<dbReference type="PROSITE" id="PS50097">
    <property type="entry name" value="BTB"/>
    <property type="match status" value="1"/>
</dbReference>
<protein>
    <recommendedName>
        <fullName evidence="1">BTB domain-containing protein</fullName>
    </recommendedName>
</protein>
<dbReference type="Proteomes" id="UP001432027">
    <property type="component" value="Unassembled WGS sequence"/>
</dbReference>
<dbReference type="AlphaFoldDB" id="A0AAV5SVL8"/>
<dbReference type="InterPro" id="IPR008974">
    <property type="entry name" value="TRAF-like"/>
</dbReference>
<comment type="caution">
    <text evidence="2">The sequence shown here is derived from an EMBL/GenBank/DDBJ whole genome shotgun (WGS) entry which is preliminary data.</text>
</comment>
<dbReference type="SUPFAM" id="SSF49599">
    <property type="entry name" value="TRAF domain-like"/>
    <property type="match status" value="1"/>
</dbReference>
<dbReference type="CDD" id="cd18186">
    <property type="entry name" value="BTB_POZ_ZBTB_KLHL-like"/>
    <property type="match status" value="1"/>
</dbReference>
<dbReference type="Gene3D" id="2.60.210.10">
    <property type="entry name" value="Apoptosis, Tumor Necrosis Factor Receptor Associated Protein 2, Chain A"/>
    <property type="match status" value="1"/>
</dbReference>
<dbReference type="InterPro" id="IPR011333">
    <property type="entry name" value="SKP1/BTB/POZ_sf"/>
</dbReference>
<feature type="domain" description="BTB" evidence="1">
    <location>
        <begin position="145"/>
        <end position="203"/>
    </location>
</feature>
<proteinExistence type="predicted"/>
<sequence>GRVMASDAQKVDGVPAGGDSFGTIRWEIDKDYISTYAHYSSKVEVVGMNWAIMVFKDEDENYVRAFLRSMEDRNKVQGVEVAVKLSLINHKDGSKTVTNKNRWSYGRFWTKDNKITFEIQFALSNFKGSRKIRQVDFTSPNFFVDNIGLLIEGKKIYVSKQLLSIHSPVFHSMFYGNFDEKNKNEVELKDIAINDFIELLNVI</sequence>
<dbReference type="PANTHER" id="PTHR47022">
    <property type="entry name" value="BTB AND MATH DOMAIN-CONTAINING PROTEIN 36-RELATED"/>
    <property type="match status" value="1"/>
</dbReference>
<dbReference type="EMBL" id="BTSX01000002">
    <property type="protein sequence ID" value="GMS86108.1"/>
    <property type="molecule type" value="Genomic_DNA"/>
</dbReference>
<accession>A0AAV5SVL8</accession>
<gene>
    <name evidence="2" type="ORF">PENTCL1PPCAC_8283</name>
</gene>